<dbReference type="InterPro" id="IPR050472">
    <property type="entry name" value="Anth_synth/Amidotransfase"/>
</dbReference>
<dbReference type="PRINTS" id="PR00096">
    <property type="entry name" value="GATASE"/>
</dbReference>
<evidence type="ECO:0000256" key="6">
    <source>
        <dbReference type="ARBA" id="ARBA00022962"/>
    </source>
</evidence>
<dbReference type="GO" id="GO:0004359">
    <property type="term" value="F:glutaminase activity"/>
    <property type="evidence" value="ECO:0007669"/>
    <property type="project" value="RHEA"/>
</dbReference>
<comment type="subunit">
    <text evidence="8">Composed of two chains; the small (or glutamine) chain promotes the hydrolysis of glutamine to ammonia, which is used by the large (or ammonia) chain to synthesize carbamoyl phosphate. Tetramer of heterodimers (alpha,beta)4.</text>
</comment>
<comment type="caution">
    <text evidence="10">The sequence shown here is derived from an EMBL/GenBank/DDBJ whole genome shotgun (WGS) entry which is preliminary data.</text>
</comment>
<feature type="region of interest" description="CPSase" evidence="8">
    <location>
        <begin position="1"/>
        <end position="168"/>
    </location>
</feature>
<dbReference type="Pfam" id="PF00117">
    <property type="entry name" value="GATase"/>
    <property type="match status" value="1"/>
</dbReference>
<keyword evidence="3 8" id="KW-0436">Ligase</keyword>
<dbReference type="AlphaFoldDB" id="A0A372LLV9"/>
<dbReference type="GO" id="GO:0006207">
    <property type="term" value="P:'de novo' pyrimidine nucleobase biosynthetic process"/>
    <property type="evidence" value="ECO:0007669"/>
    <property type="project" value="InterPro"/>
</dbReference>
<feature type="binding site" evidence="8">
    <location>
        <position position="245"/>
    </location>
    <ligand>
        <name>L-glutamine</name>
        <dbReference type="ChEBI" id="CHEBI:58359"/>
    </ligand>
</feature>
<evidence type="ECO:0000256" key="3">
    <source>
        <dbReference type="ARBA" id="ARBA00022598"/>
    </source>
</evidence>
<evidence type="ECO:0000256" key="8">
    <source>
        <dbReference type="HAMAP-Rule" id="MF_01209"/>
    </source>
</evidence>
<dbReference type="NCBIfam" id="NF009475">
    <property type="entry name" value="PRK12838.1"/>
    <property type="match status" value="1"/>
</dbReference>
<dbReference type="RefSeq" id="WP_117327210.1">
    <property type="nucleotide sequence ID" value="NZ_QVTE01000036.1"/>
</dbReference>
<comment type="catalytic activity">
    <reaction evidence="7 8">
        <text>hydrogencarbonate + L-glutamine + 2 ATP + H2O = carbamoyl phosphate + L-glutamate + 2 ADP + phosphate + 2 H(+)</text>
        <dbReference type="Rhea" id="RHEA:18633"/>
        <dbReference type="ChEBI" id="CHEBI:15377"/>
        <dbReference type="ChEBI" id="CHEBI:15378"/>
        <dbReference type="ChEBI" id="CHEBI:17544"/>
        <dbReference type="ChEBI" id="CHEBI:29985"/>
        <dbReference type="ChEBI" id="CHEBI:30616"/>
        <dbReference type="ChEBI" id="CHEBI:43474"/>
        <dbReference type="ChEBI" id="CHEBI:58228"/>
        <dbReference type="ChEBI" id="CHEBI:58359"/>
        <dbReference type="ChEBI" id="CHEBI:456216"/>
        <dbReference type="EC" id="6.3.5.5"/>
    </reaction>
</comment>
<reference evidence="10 11" key="1">
    <citation type="submission" date="2018-08" db="EMBL/GenBank/DDBJ databases">
        <title>Bacillus chawlae sp. nov., Bacillus glennii sp. nov., and Bacillus saganii sp. nov. Isolated from the Vehicle Assembly Building at Kennedy Space Center where the Viking Spacecraft were Assembled.</title>
        <authorList>
            <person name="Seuylemezian A."/>
            <person name="Vaishampayan P."/>
        </authorList>
    </citation>
    <scope>NUCLEOTIDE SEQUENCE [LARGE SCALE GENOMIC DNA]</scope>
    <source>
        <strain evidence="10 11">V47-23a</strain>
    </source>
</reference>
<feature type="binding site" evidence="8">
    <location>
        <position position="286"/>
    </location>
    <ligand>
        <name>L-glutamine</name>
        <dbReference type="ChEBI" id="CHEBI:58359"/>
    </ligand>
</feature>
<dbReference type="CDD" id="cd01744">
    <property type="entry name" value="GATase1_CPSase"/>
    <property type="match status" value="1"/>
</dbReference>
<gene>
    <name evidence="8" type="primary">carA</name>
    <name evidence="10" type="ORF">D0469_13195</name>
</gene>
<dbReference type="PROSITE" id="PS51273">
    <property type="entry name" value="GATASE_TYPE_1"/>
    <property type="match status" value="1"/>
</dbReference>
<feature type="binding site" evidence="8">
    <location>
        <position position="219"/>
    </location>
    <ligand>
        <name>L-glutamine</name>
        <dbReference type="ChEBI" id="CHEBI:58359"/>
    </ligand>
</feature>
<dbReference type="NCBIfam" id="TIGR01368">
    <property type="entry name" value="CPSaseIIsmall"/>
    <property type="match status" value="1"/>
</dbReference>
<evidence type="ECO:0000256" key="4">
    <source>
        <dbReference type="ARBA" id="ARBA00022741"/>
    </source>
</evidence>
<organism evidence="10 11">
    <name type="scientific">Peribacillus saganii</name>
    <dbReference type="NCBI Taxonomy" id="2303992"/>
    <lineage>
        <taxon>Bacteria</taxon>
        <taxon>Bacillati</taxon>
        <taxon>Bacillota</taxon>
        <taxon>Bacilli</taxon>
        <taxon>Bacillales</taxon>
        <taxon>Bacillaceae</taxon>
        <taxon>Peribacillus</taxon>
    </lineage>
</organism>
<name>A0A372LLV9_9BACI</name>
<dbReference type="EMBL" id="QVTE01000036">
    <property type="protein sequence ID" value="RFU68043.1"/>
    <property type="molecule type" value="Genomic_DNA"/>
</dbReference>
<feature type="domain" description="Carbamoyl-phosphate synthase small subunit N-terminal" evidence="9">
    <location>
        <begin position="1"/>
        <end position="133"/>
    </location>
</feature>
<evidence type="ECO:0000313" key="11">
    <source>
        <dbReference type="Proteomes" id="UP000264541"/>
    </source>
</evidence>
<dbReference type="Proteomes" id="UP000264541">
    <property type="component" value="Unassembled WGS sequence"/>
</dbReference>
<comment type="function">
    <text evidence="8">Small subunit of the glutamine-dependent carbamoyl phosphate synthetase (CPSase). CPSase catalyzes the formation of carbamoyl phosphate from the ammonia moiety of glutamine, carbonate, and phosphate donated by ATP, constituting the first step of 2 biosynthetic pathways, one leading to arginine and/or urea and the other to pyrimidine nucleotides. The small subunit (glutamine amidotransferase) binds and cleaves glutamine to supply the large subunit with the substrate ammonia.</text>
</comment>
<dbReference type="GO" id="GO:0006526">
    <property type="term" value="P:L-arginine biosynthetic process"/>
    <property type="evidence" value="ECO:0007669"/>
    <property type="project" value="UniProtKB-UniRule"/>
</dbReference>
<comment type="pathway">
    <text evidence="1 8">Amino-acid biosynthesis; L-arginine biosynthesis; carbamoyl phosphate from bicarbonate: step 1/1.</text>
</comment>
<dbReference type="GO" id="GO:0006541">
    <property type="term" value="P:glutamine metabolic process"/>
    <property type="evidence" value="ECO:0007669"/>
    <property type="project" value="InterPro"/>
</dbReference>
<keyword evidence="8" id="KW-0028">Amino-acid biosynthesis</keyword>
<dbReference type="PRINTS" id="PR00099">
    <property type="entry name" value="CPSGATASE"/>
</dbReference>
<dbReference type="SUPFAM" id="SSF52317">
    <property type="entry name" value="Class I glutamine amidotransferase-like"/>
    <property type="match status" value="1"/>
</dbReference>
<dbReference type="UniPathway" id="UPA00068">
    <property type="reaction ID" value="UER00171"/>
</dbReference>
<dbReference type="InterPro" id="IPR029062">
    <property type="entry name" value="Class_I_gatase-like"/>
</dbReference>
<dbReference type="GO" id="GO:0004088">
    <property type="term" value="F:carbamoyl-phosphate synthase (glutamine-hydrolyzing) activity"/>
    <property type="evidence" value="ECO:0007669"/>
    <property type="project" value="UniProtKB-UniRule"/>
</dbReference>
<comment type="similarity">
    <text evidence="2 8">Belongs to the CarA family.</text>
</comment>
<feature type="active site" evidence="8">
    <location>
        <position position="331"/>
    </location>
</feature>
<dbReference type="Pfam" id="PF00988">
    <property type="entry name" value="CPSase_sm_chain"/>
    <property type="match status" value="1"/>
</dbReference>
<dbReference type="InterPro" id="IPR006274">
    <property type="entry name" value="CarbamoylP_synth_ssu"/>
</dbReference>
<dbReference type="SUPFAM" id="SSF52021">
    <property type="entry name" value="Carbamoyl phosphate synthetase, small subunit N-terminal domain"/>
    <property type="match status" value="1"/>
</dbReference>
<dbReference type="UniPathway" id="UPA00070">
    <property type="reaction ID" value="UER00115"/>
</dbReference>
<evidence type="ECO:0000256" key="1">
    <source>
        <dbReference type="ARBA" id="ARBA00005077"/>
    </source>
</evidence>
<evidence type="ECO:0000313" key="10">
    <source>
        <dbReference type="EMBL" id="RFU68043.1"/>
    </source>
</evidence>
<feature type="binding site" evidence="8">
    <location>
        <position position="47"/>
    </location>
    <ligand>
        <name>L-glutamine</name>
        <dbReference type="ChEBI" id="CHEBI:58359"/>
    </ligand>
</feature>
<keyword evidence="8" id="KW-0665">Pyrimidine biosynthesis</keyword>
<protein>
    <recommendedName>
        <fullName evidence="8">Carbamoyl phosphate synthase small chain</fullName>
        <ecNumber evidence="8">6.3.5.5</ecNumber>
    </recommendedName>
    <alternativeName>
        <fullName evidence="8">Carbamoyl phosphate synthetase glutamine chain</fullName>
    </alternativeName>
</protein>
<dbReference type="GO" id="GO:0005524">
    <property type="term" value="F:ATP binding"/>
    <property type="evidence" value="ECO:0007669"/>
    <property type="project" value="UniProtKB-UniRule"/>
</dbReference>
<dbReference type="PANTHER" id="PTHR43418:SF7">
    <property type="entry name" value="CARBAMOYL-PHOSPHATE SYNTHASE SMALL CHAIN"/>
    <property type="match status" value="1"/>
</dbReference>
<evidence type="ECO:0000256" key="5">
    <source>
        <dbReference type="ARBA" id="ARBA00022840"/>
    </source>
</evidence>
<dbReference type="GO" id="GO:0044205">
    <property type="term" value="P:'de novo' UMP biosynthetic process"/>
    <property type="evidence" value="ECO:0007669"/>
    <property type="project" value="UniProtKB-UniRule"/>
</dbReference>
<evidence type="ECO:0000256" key="2">
    <source>
        <dbReference type="ARBA" id="ARBA00007800"/>
    </source>
</evidence>
<evidence type="ECO:0000259" key="9">
    <source>
        <dbReference type="SMART" id="SM01097"/>
    </source>
</evidence>
<feature type="binding site" evidence="8">
    <location>
        <position position="289"/>
    </location>
    <ligand>
        <name>L-glutamine</name>
        <dbReference type="ChEBI" id="CHEBI:58359"/>
    </ligand>
</feature>
<feature type="binding site" evidence="8">
    <location>
        <position position="248"/>
    </location>
    <ligand>
        <name>L-glutamine</name>
        <dbReference type="ChEBI" id="CHEBI:58359"/>
    </ligand>
</feature>
<dbReference type="OrthoDB" id="9804328at2"/>
<comment type="catalytic activity">
    <reaction evidence="8">
        <text>L-glutamine + H2O = L-glutamate + NH4(+)</text>
        <dbReference type="Rhea" id="RHEA:15889"/>
        <dbReference type="ChEBI" id="CHEBI:15377"/>
        <dbReference type="ChEBI" id="CHEBI:28938"/>
        <dbReference type="ChEBI" id="CHEBI:29985"/>
        <dbReference type="ChEBI" id="CHEBI:58359"/>
    </reaction>
</comment>
<dbReference type="EC" id="6.3.5.5" evidence="8"/>
<dbReference type="InterPro" id="IPR017926">
    <property type="entry name" value="GATASE"/>
</dbReference>
<comment type="caution">
    <text evidence="8">Lacks conserved residue(s) required for the propagation of feature annotation.</text>
</comment>
<sequence>MKGYIHLVNGNSFEGEYITNHIEKDISGEVVFFTGMTGYQEVLTDPSYKGQIVVFTYPLIGNYGINPVDFESKKPHVAGVIVYEGNMHYSHFQAQSSLKEYLDSWGIPMLGGVDTRALVKQIRKEGSMASVLSLSEKPDPSLLDSQELNETVPKVSSKEAVTYGKGKYHIVLMDFGYKKSILDSLLKKDCKVTVVPYDTSFEKVKSLSPDGVMLSNGPGDPKQLNHLIGNITAILSTFPTMAICLGHQLTALAFGGNTRKMLFGHRGANQPVVDVQTKRVFMSSQNHSYEIEEESLKGTPLSVRFRNVNDGSVEGLAHKSLPILTAQYHPEANPGPAESMNLFEEFLQTVKDTSWRDKVYA</sequence>
<keyword evidence="11" id="KW-1185">Reference proteome</keyword>
<dbReference type="SMART" id="SM01097">
    <property type="entry name" value="CPSase_sm_chain"/>
    <property type="match status" value="1"/>
</dbReference>
<dbReference type="Gene3D" id="3.40.50.880">
    <property type="match status" value="1"/>
</dbReference>
<proteinExistence type="inferred from homology"/>
<dbReference type="PANTHER" id="PTHR43418">
    <property type="entry name" value="MULTIFUNCTIONAL TRYPTOPHAN BIOSYNTHESIS PROTEIN-RELATED"/>
    <property type="match status" value="1"/>
</dbReference>
<dbReference type="HAMAP" id="MF_01209">
    <property type="entry name" value="CPSase_S_chain"/>
    <property type="match status" value="1"/>
</dbReference>
<keyword evidence="8" id="KW-0055">Arginine biosynthesis</keyword>
<feature type="active site" evidence="8">
    <location>
        <position position="329"/>
    </location>
</feature>
<accession>A0A372LLV9</accession>
<comment type="pathway">
    <text evidence="8">Pyrimidine metabolism; UMP biosynthesis via de novo pathway; (S)-dihydroorotate from bicarbonate: step 1/3.</text>
</comment>
<keyword evidence="5 8" id="KW-0067">ATP-binding</keyword>
<dbReference type="Gene3D" id="3.50.30.20">
    <property type="entry name" value="Carbamoyl-phosphate synthase small subunit, N-terminal domain"/>
    <property type="match status" value="1"/>
</dbReference>
<dbReference type="InterPro" id="IPR036480">
    <property type="entry name" value="CarbP_synth_ssu_N_sf"/>
</dbReference>
<evidence type="ECO:0000256" key="7">
    <source>
        <dbReference type="ARBA" id="ARBA00048816"/>
    </source>
</evidence>
<feature type="active site" description="Nucleophile" evidence="8">
    <location>
        <position position="244"/>
    </location>
</feature>
<feature type="binding site" evidence="8">
    <location>
        <position position="217"/>
    </location>
    <ligand>
        <name>L-glutamine</name>
        <dbReference type="ChEBI" id="CHEBI:58359"/>
    </ligand>
</feature>
<keyword evidence="6 8" id="KW-0315">Glutamine amidotransferase</keyword>
<dbReference type="InterPro" id="IPR002474">
    <property type="entry name" value="CarbamoylP_synth_ssu_N"/>
</dbReference>
<keyword evidence="4 8" id="KW-0547">Nucleotide-binding</keyword>
<dbReference type="InterPro" id="IPR035686">
    <property type="entry name" value="CPSase_GATase1"/>
</dbReference>